<proteinExistence type="predicted"/>
<organism evidence="2 3">
    <name type="scientific">Immundisolibacter cernigliae</name>
    <dbReference type="NCBI Taxonomy" id="1810504"/>
    <lineage>
        <taxon>Bacteria</taxon>
        <taxon>Pseudomonadati</taxon>
        <taxon>Pseudomonadota</taxon>
        <taxon>Gammaproteobacteria</taxon>
        <taxon>Immundisolibacterales</taxon>
        <taxon>Immundisolibacteraceae</taxon>
        <taxon>Immundisolibacter</taxon>
    </lineage>
</organism>
<dbReference type="STRING" id="1810504.PG2T_09470"/>
<dbReference type="Proteomes" id="UP000092952">
    <property type="component" value="Chromosome"/>
</dbReference>
<dbReference type="Pfam" id="PF04326">
    <property type="entry name" value="SLFN_AlbA_2"/>
    <property type="match status" value="1"/>
</dbReference>
<sequence>MSEEGQLFDKKSLRVLRDGERGLRELAADCVAMANASGGRLAIGVENDAAHPPPGQRVTDEQVMRLNKRIPTLTLNVAVAATRQVAPNGGEWIELQVFASRQAVAATSDGRYYLRVGDESRPLMPEDLARLAGDKSAFVWEAQPQSQVPRSRVDADKLRDFVQGIRASDRVSARVKIKSDAELLDHYLMADADRLTNLGVLWLGQRPDRAVLRHAPVIQCIRFDEQGLKVFKRVWDDYSLNPQELIDAVWREVPDWQDSYEFPDGLFRKNVPHFDEVVVRELLANALVHRPYTQGGDIFINLFPDRLEVHNPGLLPLGVTAANILHTSRKRNDHLAQVFYDLKLMEREGSGYDRLYEQLLASGRPGPKVEEGDDRVTVTVQRRIAHPEVIDLIGKADSSYQLQPRERTALGLIAQEEAITAAQLAKALALRNADELRPWLGRLLDFGLVLTQGRTKGTNYRVNPEVLKATQYRGRTSLRGIERHRLRELVLRDLGIYGRSKRGEIHARIGAEIPERTLRSELAAMVQAGLLTPLGEAGGRRYELTAGR</sequence>
<dbReference type="PANTHER" id="PTHR30595:SF6">
    <property type="entry name" value="SCHLAFEN ALBA-2 DOMAIN-CONTAINING PROTEIN"/>
    <property type="match status" value="1"/>
</dbReference>
<feature type="domain" description="Schlafen AlbA-2" evidence="1">
    <location>
        <begin position="22"/>
        <end position="123"/>
    </location>
</feature>
<evidence type="ECO:0000313" key="2">
    <source>
        <dbReference type="EMBL" id="ANX04384.1"/>
    </source>
</evidence>
<dbReference type="AlphaFoldDB" id="A0A1B1YU59"/>
<keyword evidence="2" id="KW-0067">ATP-binding</keyword>
<reference evidence="3" key="1">
    <citation type="submission" date="2016-03" db="EMBL/GenBank/DDBJ databases">
        <title>Complete genome sequence of Solimmundus cernigliae, representing a novel lineage of polycyclic aromatic hydrocarbon degraders within the Gammaproteobacteria.</title>
        <authorList>
            <person name="Singleton D.R."/>
            <person name="Dickey A.N."/>
            <person name="Scholl E.H."/>
            <person name="Wright F.A."/>
            <person name="Aitken M.D."/>
        </authorList>
    </citation>
    <scope>NUCLEOTIDE SEQUENCE [LARGE SCALE GENOMIC DNA]</scope>
    <source>
        <strain evidence="3">TR3.2</strain>
    </source>
</reference>
<dbReference type="RefSeq" id="WP_068804520.1">
    <property type="nucleotide sequence ID" value="NZ_CP014671.1"/>
</dbReference>
<keyword evidence="2" id="KW-0378">Hydrolase</keyword>
<keyword evidence="2" id="KW-0347">Helicase</keyword>
<dbReference type="OrthoDB" id="9768354at2"/>
<protein>
    <submittedName>
        <fullName evidence="2">ATP-dependent DNA helicase</fullName>
    </submittedName>
</protein>
<evidence type="ECO:0000259" key="1">
    <source>
        <dbReference type="Pfam" id="PF04326"/>
    </source>
</evidence>
<gene>
    <name evidence="2" type="ORF">PG2T_09470</name>
</gene>
<dbReference type="InParanoid" id="A0A1B1YU59"/>
<evidence type="ECO:0000313" key="3">
    <source>
        <dbReference type="Proteomes" id="UP000092952"/>
    </source>
</evidence>
<dbReference type="InterPro" id="IPR038461">
    <property type="entry name" value="Schlafen_AlbA_2_dom_sf"/>
</dbReference>
<dbReference type="Gene3D" id="3.30.950.30">
    <property type="entry name" value="Schlafen, AAA domain"/>
    <property type="match status" value="1"/>
</dbReference>
<dbReference type="Pfam" id="PF13749">
    <property type="entry name" value="HATPase_c_4"/>
    <property type="match status" value="1"/>
</dbReference>
<keyword evidence="3" id="KW-1185">Reference proteome</keyword>
<keyword evidence="2" id="KW-0547">Nucleotide-binding</keyword>
<dbReference type="InterPro" id="IPR038475">
    <property type="entry name" value="RecG_C_sf"/>
</dbReference>
<dbReference type="Gene3D" id="3.30.565.60">
    <property type="match status" value="1"/>
</dbReference>
<dbReference type="KEGG" id="gbi:PG2T_09470"/>
<accession>A0A1B1YU59</accession>
<dbReference type="GO" id="GO:0004386">
    <property type="term" value="F:helicase activity"/>
    <property type="evidence" value="ECO:0007669"/>
    <property type="project" value="UniProtKB-KW"/>
</dbReference>
<name>A0A1B1YU59_9GAMM</name>
<dbReference type="InterPro" id="IPR007421">
    <property type="entry name" value="Schlafen_AlbA_2_dom"/>
</dbReference>
<dbReference type="EMBL" id="CP014671">
    <property type="protein sequence ID" value="ANX04384.1"/>
    <property type="molecule type" value="Genomic_DNA"/>
</dbReference>
<dbReference type="PANTHER" id="PTHR30595">
    <property type="entry name" value="GLPR-RELATED TRANSCRIPTIONAL REPRESSOR"/>
    <property type="match status" value="1"/>
</dbReference>